<dbReference type="InterPro" id="IPR058031">
    <property type="entry name" value="AAA_lid_NorR"/>
</dbReference>
<dbReference type="SMART" id="SM00382">
    <property type="entry name" value="AAA"/>
    <property type="match status" value="1"/>
</dbReference>
<dbReference type="InterPro" id="IPR000700">
    <property type="entry name" value="PAS-assoc_C"/>
</dbReference>
<dbReference type="PANTHER" id="PTHR32071:SF57">
    <property type="entry name" value="C4-DICARBOXYLATE TRANSPORT TRANSCRIPTIONAL REGULATORY PROTEIN DCTD"/>
    <property type="match status" value="1"/>
</dbReference>
<dbReference type="NCBIfam" id="TIGR00229">
    <property type="entry name" value="sensory_box"/>
    <property type="match status" value="1"/>
</dbReference>
<evidence type="ECO:0000313" key="6">
    <source>
        <dbReference type="EMBL" id="SMD16762.1"/>
    </source>
</evidence>
<keyword evidence="2" id="KW-0067">ATP-binding</keyword>
<dbReference type="Gene3D" id="3.30.450.20">
    <property type="entry name" value="PAS domain"/>
    <property type="match status" value="1"/>
</dbReference>
<dbReference type="InterPro" id="IPR000014">
    <property type="entry name" value="PAS"/>
</dbReference>
<accession>A0A1W2F4L2</accession>
<dbReference type="EMBL" id="FWXI01000045">
    <property type="protein sequence ID" value="SMD16762.1"/>
    <property type="molecule type" value="Genomic_DNA"/>
</dbReference>
<dbReference type="PROSITE" id="PS50045">
    <property type="entry name" value="SIGMA54_INTERACT_4"/>
    <property type="match status" value="1"/>
</dbReference>
<dbReference type="AlphaFoldDB" id="A0A1W2F4L2"/>
<evidence type="ECO:0000259" key="4">
    <source>
        <dbReference type="PROSITE" id="PS50112"/>
    </source>
</evidence>
<dbReference type="Gene3D" id="1.10.10.60">
    <property type="entry name" value="Homeodomain-like"/>
    <property type="match status" value="1"/>
</dbReference>
<keyword evidence="1" id="KW-0547">Nucleotide-binding</keyword>
<feature type="domain" description="PAS" evidence="4">
    <location>
        <begin position="8"/>
        <end position="54"/>
    </location>
</feature>
<dbReference type="Gene3D" id="1.10.8.60">
    <property type="match status" value="1"/>
</dbReference>
<feature type="domain" description="Sigma-54 factor interaction" evidence="3">
    <location>
        <begin position="152"/>
        <end position="381"/>
    </location>
</feature>
<protein>
    <submittedName>
        <fullName evidence="6">PAS domain S-box-containing protein</fullName>
    </submittedName>
</protein>
<dbReference type="GO" id="GO:0006355">
    <property type="term" value="P:regulation of DNA-templated transcription"/>
    <property type="evidence" value="ECO:0007669"/>
    <property type="project" value="InterPro"/>
</dbReference>
<dbReference type="Proteomes" id="UP000192738">
    <property type="component" value="Unassembled WGS sequence"/>
</dbReference>
<evidence type="ECO:0000259" key="3">
    <source>
        <dbReference type="PROSITE" id="PS50045"/>
    </source>
</evidence>
<evidence type="ECO:0000313" key="7">
    <source>
        <dbReference type="Proteomes" id="UP000192738"/>
    </source>
</evidence>
<organism evidence="6 7">
    <name type="scientific">Sporomusa malonica</name>
    <dbReference type="NCBI Taxonomy" id="112901"/>
    <lineage>
        <taxon>Bacteria</taxon>
        <taxon>Bacillati</taxon>
        <taxon>Bacillota</taxon>
        <taxon>Negativicutes</taxon>
        <taxon>Selenomonadales</taxon>
        <taxon>Sporomusaceae</taxon>
        <taxon>Sporomusa</taxon>
    </lineage>
</organism>
<dbReference type="SUPFAM" id="SSF55785">
    <property type="entry name" value="PYP-like sensor domain (PAS domain)"/>
    <property type="match status" value="1"/>
</dbReference>
<dbReference type="PROSITE" id="PS50112">
    <property type="entry name" value="PAS"/>
    <property type="match status" value="1"/>
</dbReference>
<name>A0A1W2F4L2_9FIRM</name>
<dbReference type="InterPro" id="IPR025662">
    <property type="entry name" value="Sigma_54_int_dom_ATP-bd_1"/>
</dbReference>
<keyword evidence="7" id="KW-1185">Reference proteome</keyword>
<dbReference type="RefSeq" id="WP_084578523.1">
    <property type="nucleotide sequence ID" value="NZ_CP155572.1"/>
</dbReference>
<dbReference type="Pfam" id="PF00989">
    <property type="entry name" value="PAS"/>
    <property type="match status" value="1"/>
</dbReference>
<dbReference type="Gene3D" id="3.40.50.300">
    <property type="entry name" value="P-loop containing nucleotide triphosphate hydrolases"/>
    <property type="match status" value="1"/>
</dbReference>
<dbReference type="InterPro" id="IPR027417">
    <property type="entry name" value="P-loop_NTPase"/>
</dbReference>
<gene>
    <name evidence="6" type="ORF">SAMN04488500_1455</name>
</gene>
<dbReference type="OrthoDB" id="9803970at2"/>
<dbReference type="PANTHER" id="PTHR32071">
    <property type="entry name" value="TRANSCRIPTIONAL REGULATORY PROTEIN"/>
    <property type="match status" value="1"/>
</dbReference>
<dbReference type="SUPFAM" id="SSF52540">
    <property type="entry name" value="P-loop containing nucleoside triphosphate hydrolases"/>
    <property type="match status" value="1"/>
</dbReference>
<dbReference type="CDD" id="cd00130">
    <property type="entry name" value="PAS"/>
    <property type="match status" value="1"/>
</dbReference>
<evidence type="ECO:0000256" key="1">
    <source>
        <dbReference type="ARBA" id="ARBA00022741"/>
    </source>
</evidence>
<evidence type="ECO:0000259" key="5">
    <source>
        <dbReference type="PROSITE" id="PS50113"/>
    </source>
</evidence>
<reference evidence="6 7" key="1">
    <citation type="submission" date="2017-04" db="EMBL/GenBank/DDBJ databases">
        <authorList>
            <person name="Afonso C.L."/>
            <person name="Miller P.J."/>
            <person name="Scott M.A."/>
            <person name="Spackman E."/>
            <person name="Goraichik I."/>
            <person name="Dimitrov K.M."/>
            <person name="Suarez D.L."/>
            <person name="Swayne D.E."/>
        </authorList>
    </citation>
    <scope>NUCLEOTIDE SEQUENCE [LARGE SCALE GENOMIC DNA]</scope>
    <source>
        <strain evidence="6 7">DSM 5090</strain>
    </source>
</reference>
<feature type="domain" description="PAC" evidence="5">
    <location>
        <begin position="75"/>
        <end position="127"/>
    </location>
</feature>
<dbReference type="FunFam" id="3.40.50.300:FF:000006">
    <property type="entry name" value="DNA-binding transcriptional regulator NtrC"/>
    <property type="match status" value="1"/>
</dbReference>
<dbReference type="PROSITE" id="PS50113">
    <property type="entry name" value="PAC"/>
    <property type="match status" value="1"/>
</dbReference>
<proteinExistence type="predicted"/>
<dbReference type="Pfam" id="PF00158">
    <property type="entry name" value="Sigma54_activat"/>
    <property type="match status" value="1"/>
</dbReference>
<dbReference type="InterPro" id="IPR013767">
    <property type="entry name" value="PAS_fold"/>
</dbReference>
<dbReference type="STRING" id="112901.SAMN04488500_1455"/>
<dbReference type="CDD" id="cd00009">
    <property type="entry name" value="AAA"/>
    <property type="match status" value="1"/>
</dbReference>
<dbReference type="Pfam" id="PF25601">
    <property type="entry name" value="AAA_lid_14"/>
    <property type="match status" value="1"/>
</dbReference>
<sequence>MQATTQLNYELLKKILDHSHDEIYVTNAQGIVLYVNKAVEKHCGIKASEIIGKSSKELSDCHYWFPRVSPIALEEKKSVTLEQKTQTGKTLLTTATPIFNKNGKLEYIIENARDITEATGIKLEFAKSQQLLDRYQMEVEVLRKKEMNIPDFISRSQEMANLLDLIHRISQVDSTVLLLGESGSGKSHMAKHIHKNSPRQEGPFIVVNCASIPSELMESEMFGYSKGAFTGANVKGNIGLIELASDGTLFLDEIAELPLRMQAKLLQVLHENQYFKVGGREVQQVNCRIIAATNRNLHEMVRQGHFREDLYYRLNVFEIELPPLRERKEEIILLALYFLDKFNQKYKCERRLSERVTELFLQYSWPGNARELENMIERLVVVNKDNLIDDFDLPKGFNSLQCSKQEIPNVPDLTTIVPNHTPSLEDAVNEVEKSLILQAYQELGSSYEVAKTLKISQSKASRLIRKYLPATQNKLMLNQI</sequence>
<dbReference type="InterPro" id="IPR035965">
    <property type="entry name" value="PAS-like_dom_sf"/>
</dbReference>
<dbReference type="InterPro" id="IPR003593">
    <property type="entry name" value="AAA+_ATPase"/>
</dbReference>
<dbReference type="GO" id="GO:0005524">
    <property type="term" value="F:ATP binding"/>
    <property type="evidence" value="ECO:0007669"/>
    <property type="project" value="UniProtKB-KW"/>
</dbReference>
<evidence type="ECO:0000256" key="2">
    <source>
        <dbReference type="ARBA" id="ARBA00022840"/>
    </source>
</evidence>
<dbReference type="PROSITE" id="PS00675">
    <property type="entry name" value="SIGMA54_INTERACT_1"/>
    <property type="match status" value="1"/>
</dbReference>
<dbReference type="InterPro" id="IPR002078">
    <property type="entry name" value="Sigma_54_int"/>
</dbReference>